<evidence type="ECO:0000313" key="1">
    <source>
        <dbReference type="EMBL" id="TEB39430.1"/>
    </source>
</evidence>
<dbReference type="Proteomes" id="UP000298030">
    <property type="component" value="Unassembled WGS sequence"/>
</dbReference>
<organism evidence="1 2">
    <name type="scientific">Coprinellus micaceus</name>
    <name type="common">Glistening ink-cap mushroom</name>
    <name type="synonym">Coprinus micaceus</name>
    <dbReference type="NCBI Taxonomy" id="71717"/>
    <lineage>
        <taxon>Eukaryota</taxon>
        <taxon>Fungi</taxon>
        <taxon>Dikarya</taxon>
        <taxon>Basidiomycota</taxon>
        <taxon>Agaricomycotina</taxon>
        <taxon>Agaricomycetes</taxon>
        <taxon>Agaricomycetidae</taxon>
        <taxon>Agaricales</taxon>
        <taxon>Agaricineae</taxon>
        <taxon>Psathyrellaceae</taxon>
        <taxon>Coprinellus</taxon>
    </lineage>
</organism>
<proteinExistence type="predicted"/>
<accession>A0A4Y7TZ17</accession>
<protein>
    <submittedName>
        <fullName evidence="1">Uncharacterized protein</fullName>
    </submittedName>
</protein>
<name>A0A4Y7TZ17_COPMI</name>
<dbReference type="SUPFAM" id="SSF52047">
    <property type="entry name" value="RNI-like"/>
    <property type="match status" value="1"/>
</dbReference>
<evidence type="ECO:0000313" key="2">
    <source>
        <dbReference type="Proteomes" id="UP000298030"/>
    </source>
</evidence>
<comment type="caution">
    <text evidence="1">The sequence shown here is derived from an EMBL/GenBank/DDBJ whole genome shotgun (WGS) entry which is preliminary data.</text>
</comment>
<reference evidence="1 2" key="1">
    <citation type="journal article" date="2019" name="Nat. Ecol. Evol.">
        <title>Megaphylogeny resolves global patterns of mushroom evolution.</title>
        <authorList>
            <person name="Varga T."/>
            <person name="Krizsan K."/>
            <person name="Foldi C."/>
            <person name="Dima B."/>
            <person name="Sanchez-Garcia M."/>
            <person name="Sanchez-Ramirez S."/>
            <person name="Szollosi G.J."/>
            <person name="Szarkandi J.G."/>
            <person name="Papp V."/>
            <person name="Albert L."/>
            <person name="Andreopoulos W."/>
            <person name="Angelini C."/>
            <person name="Antonin V."/>
            <person name="Barry K.W."/>
            <person name="Bougher N.L."/>
            <person name="Buchanan P."/>
            <person name="Buyck B."/>
            <person name="Bense V."/>
            <person name="Catcheside P."/>
            <person name="Chovatia M."/>
            <person name="Cooper J."/>
            <person name="Damon W."/>
            <person name="Desjardin D."/>
            <person name="Finy P."/>
            <person name="Geml J."/>
            <person name="Haridas S."/>
            <person name="Hughes K."/>
            <person name="Justo A."/>
            <person name="Karasinski D."/>
            <person name="Kautmanova I."/>
            <person name="Kiss B."/>
            <person name="Kocsube S."/>
            <person name="Kotiranta H."/>
            <person name="LaButti K.M."/>
            <person name="Lechner B.E."/>
            <person name="Liimatainen K."/>
            <person name="Lipzen A."/>
            <person name="Lukacs Z."/>
            <person name="Mihaltcheva S."/>
            <person name="Morgado L.N."/>
            <person name="Niskanen T."/>
            <person name="Noordeloos M.E."/>
            <person name="Ohm R.A."/>
            <person name="Ortiz-Santana B."/>
            <person name="Ovrebo C."/>
            <person name="Racz N."/>
            <person name="Riley R."/>
            <person name="Savchenko A."/>
            <person name="Shiryaev A."/>
            <person name="Soop K."/>
            <person name="Spirin V."/>
            <person name="Szebenyi C."/>
            <person name="Tomsovsky M."/>
            <person name="Tulloss R.E."/>
            <person name="Uehling J."/>
            <person name="Grigoriev I.V."/>
            <person name="Vagvolgyi C."/>
            <person name="Papp T."/>
            <person name="Martin F.M."/>
            <person name="Miettinen O."/>
            <person name="Hibbett D.S."/>
            <person name="Nagy L.G."/>
        </authorList>
    </citation>
    <scope>NUCLEOTIDE SEQUENCE [LARGE SCALE GENOMIC DNA]</scope>
    <source>
        <strain evidence="1 2">FP101781</strain>
    </source>
</reference>
<keyword evidence="2" id="KW-1185">Reference proteome</keyword>
<dbReference type="AlphaFoldDB" id="A0A4Y7TZ17"/>
<sequence length="458" mass="51997">MSRLDPRDTQHPPGHCSLKMQKTTHVTLGLACGRIPLELWREVWIMLWEDANNGYYYRDDQVQRMITLSSATFHIPQLWRHARVNVSSSKIAHGPISSWLSRAGSLPKSLTLVFSALKDSPSDCDLADNPTGRIAKACPGKESCVTSMLHEPGFPSRNRQCAMGGLTVPGFYIHRWGIMDPRRGRSTLLVLQFYPPIRHLPVLILPNVHESYLIDVDLPSPLLGNLTPLDLVWNGDFGWVIDLLSSCDKLEDLTIKFMTNVLTEQFDQDDITSWSDDLSSTSKWGGLSRLQKIRFVEFPGHLLECLQHLTFLNLREVSIQLGMDVGWMTQFDTLDDPELYDAEKQAYHTVFDTKRSTAFLNLLRGEPGSEPTIRSLTIGNGDFASHGDTLLPILQGLTSLETLTLDRQACWSPPYLPRLKFFEFRNLSVDVDEFEGLEEFTELRDVELFYAATLWDVK</sequence>
<dbReference type="EMBL" id="QPFP01000001">
    <property type="protein sequence ID" value="TEB39430.1"/>
    <property type="molecule type" value="Genomic_DNA"/>
</dbReference>
<gene>
    <name evidence="1" type="ORF">FA13DRAFT_1723605</name>
</gene>